<comment type="caution">
    <text evidence="13">The sequence shown here is derived from an EMBL/GenBank/DDBJ whole genome shotgun (WGS) entry which is preliminary data.</text>
</comment>
<dbReference type="Proteomes" id="UP000308267">
    <property type="component" value="Unassembled WGS sequence"/>
</dbReference>
<proteinExistence type="predicted"/>
<feature type="domain" description="DSL" evidence="12">
    <location>
        <begin position="227"/>
        <end position="273"/>
    </location>
</feature>
<evidence type="ECO:0000256" key="5">
    <source>
        <dbReference type="ARBA" id="ARBA00022782"/>
    </source>
</evidence>
<reference evidence="13 14" key="1">
    <citation type="journal article" date="2019" name="BMC Genomics">
        <title>New insights from Opisthorchis felineus genome: update on genomics of the epidemiologically important liver flukes.</title>
        <authorList>
            <person name="Ershov N.I."/>
            <person name="Mordvinov V.A."/>
            <person name="Prokhortchouk E.B."/>
            <person name="Pakharukova M.Y."/>
            <person name="Gunbin K.V."/>
            <person name="Ustyantsev K."/>
            <person name="Genaev M.A."/>
            <person name="Blinov A.G."/>
            <person name="Mazur A."/>
            <person name="Boulygina E."/>
            <person name="Tsygankova S."/>
            <person name="Khrameeva E."/>
            <person name="Chekanov N."/>
            <person name="Fan G."/>
            <person name="Xiao A."/>
            <person name="Zhang H."/>
            <person name="Xu X."/>
            <person name="Yang H."/>
            <person name="Solovyev V."/>
            <person name="Lee S.M."/>
            <person name="Liu X."/>
            <person name="Afonnikov D.A."/>
            <person name="Skryabin K.G."/>
        </authorList>
    </citation>
    <scope>NUCLEOTIDE SEQUENCE [LARGE SCALE GENOMIC DNA]</scope>
    <source>
        <strain evidence="13">AK-0245</strain>
        <tissue evidence="13">Whole organism</tissue>
    </source>
</reference>
<dbReference type="SMART" id="SM00051">
    <property type="entry name" value="DSL"/>
    <property type="match status" value="1"/>
</dbReference>
<evidence type="ECO:0000256" key="3">
    <source>
        <dbReference type="ARBA" id="ARBA00022729"/>
    </source>
</evidence>
<dbReference type="InterPro" id="IPR000152">
    <property type="entry name" value="EGF-type_Asp/Asn_hydroxyl_site"/>
</dbReference>
<dbReference type="PANTHER" id="PTHR24049">
    <property type="entry name" value="CRUMBS FAMILY MEMBER"/>
    <property type="match status" value="1"/>
</dbReference>
<protein>
    <recommendedName>
        <fullName evidence="9">Delta-like protein</fullName>
    </recommendedName>
</protein>
<dbReference type="AlphaFoldDB" id="A0A4S2M3N4"/>
<dbReference type="GO" id="GO:0045197">
    <property type="term" value="P:establishment or maintenance of epithelial cell apical/basal polarity"/>
    <property type="evidence" value="ECO:0007669"/>
    <property type="project" value="TreeGrafter"/>
</dbReference>
<dbReference type="PANTHER" id="PTHR24049:SF22">
    <property type="entry name" value="DROSOPHILA CRUMBS HOMOLOG"/>
    <property type="match status" value="1"/>
</dbReference>
<dbReference type="SUPFAM" id="SSF57196">
    <property type="entry name" value="EGF/Laminin"/>
    <property type="match status" value="1"/>
</dbReference>
<dbReference type="Gene3D" id="2.10.25.140">
    <property type="match status" value="1"/>
</dbReference>
<gene>
    <name evidence="13" type="ORF">CRM22_003044</name>
</gene>
<dbReference type="CDD" id="cd00054">
    <property type="entry name" value="EGF_CA"/>
    <property type="match status" value="2"/>
</dbReference>
<dbReference type="EMBL" id="SJOL01005189">
    <property type="protein sequence ID" value="TGZ70706.1"/>
    <property type="molecule type" value="Genomic_DNA"/>
</dbReference>
<dbReference type="PROSITE" id="PS00022">
    <property type="entry name" value="EGF_1"/>
    <property type="match status" value="2"/>
</dbReference>
<evidence type="ECO:0000259" key="12">
    <source>
        <dbReference type="PROSITE" id="PS51051"/>
    </source>
</evidence>
<feature type="domain" description="EGF-like" evidence="11">
    <location>
        <begin position="399"/>
        <end position="431"/>
    </location>
</feature>
<dbReference type="Gene3D" id="2.10.25.10">
    <property type="entry name" value="Laminin"/>
    <property type="match status" value="2"/>
</dbReference>
<keyword evidence="5" id="KW-0221">Differentiation</keyword>
<comment type="caution">
    <text evidence="7">Lacks conserved residue(s) required for the propagation of feature annotation.</text>
</comment>
<feature type="disulfide bond" evidence="8">
    <location>
        <begin position="229"/>
        <end position="238"/>
    </location>
</feature>
<keyword evidence="4 9" id="KW-0677">Repeat</keyword>
<dbReference type="SMART" id="SM00181">
    <property type="entry name" value="EGF"/>
    <property type="match status" value="3"/>
</dbReference>
<accession>A0A4S2M3N4</accession>
<keyword evidence="2 7" id="KW-0245">EGF-like domain</keyword>
<evidence type="ECO:0000256" key="1">
    <source>
        <dbReference type="ARBA" id="ARBA00022473"/>
    </source>
</evidence>
<dbReference type="InterPro" id="IPR051022">
    <property type="entry name" value="Notch_Cell-Fate_Det"/>
</dbReference>
<dbReference type="GO" id="GO:0032991">
    <property type="term" value="C:protein-containing complex"/>
    <property type="evidence" value="ECO:0007669"/>
    <property type="project" value="TreeGrafter"/>
</dbReference>
<feature type="disulfide bond" evidence="7">
    <location>
        <begin position="421"/>
        <end position="430"/>
    </location>
</feature>
<dbReference type="GO" id="GO:0030154">
    <property type="term" value="P:cell differentiation"/>
    <property type="evidence" value="ECO:0007669"/>
    <property type="project" value="UniProtKB-KW"/>
</dbReference>
<keyword evidence="1 9" id="KW-0217">Developmental protein</keyword>
<evidence type="ECO:0000256" key="6">
    <source>
        <dbReference type="ARBA" id="ARBA00023157"/>
    </source>
</evidence>
<feature type="disulfide bond" evidence="8">
    <location>
        <begin position="264"/>
        <end position="273"/>
    </location>
</feature>
<dbReference type="STRING" id="147828.A0A4S2M3N4"/>
<dbReference type="OrthoDB" id="6227030at2759"/>
<comment type="subcellular location">
    <subcellularLocation>
        <location evidence="9">Membrane</location>
        <topology evidence="9">Single-pass type I membrane protein</topology>
    </subcellularLocation>
</comment>
<dbReference type="PROSITE" id="PS01186">
    <property type="entry name" value="EGF_2"/>
    <property type="match status" value="2"/>
</dbReference>
<dbReference type="SMART" id="SM00179">
    <property type="entry name" value="EGF_CA"/>
    <property type="match status" value="2"/>
</dbReference>
<keyword evidence="9 10" id="KW-1133">Transmembrane helix</keyword>
<feature type="transmembrane region" description="Helical" evidence="10">
    <location>
        <begin position="479"/>
        <end position="507"/>
    </location>
</feature>
<keyword evidence="14" id="KW-1185">Reference proteome</keyword>
<evidence type="ECO:0000256" key="10">
    <source>
        <dbReference type="SAM" id="Phobius"/>
    </source>
</evidence>
<dbReference type="PROSITE" id="PS51051">
    <property type="entry name" value="DSL"/>
    <property type="match status" value="1"/>
</dbReference>
<dbReference type="GO" id="GO:0005509">
    <property type="term" value="F:calcium ion binding"/>
    <property type="evidence" value="ECO:0007669"/>
    <property type="project" value="InterPro"/>
</dbReference>
<evidence type="ECO:0000259" key="11">
    <source>
        <dbReference type="PROSITE" id="PS50026"/>
    </source>
</evidence>
<dbReference type="InterPro" id="IPR001881">
    <property type="entry name" value="EGF-like_Ca-bd_dom"/>
</dbReference>
<feature type="disulfide bond" evidence="7">
    <location>
        <begin position="352"/>
        <end position="361"/>
    </location>
</feature>
<evidence type="ECO:0000256" key="4">
    <source>
        <dbReference type="ARBA" id="ARBA00022737"/>
    </source>
</evidence>
<dbReference type="GO" id="GO:0005886">
    <property type="term" value="C:plasma membrane"/>
    <property type="evidence" value="ECO:0007669"/>
    <property type="project" value="TreeGrafter"/>
</dbReference>
<dbReference type="PROSITE" id="PS50026">
    <property type="entry name" value="EGF_3"/>
    <property type="match status" value="3"/>
</dbReference>
<evidence type="ECO:0000313" key="13">
    <source>
        <dbReference type="EMBL" id="TGZ70706.1"/>
    </source>
</evidence>
<dbReference type="InterPro" id="IPR000742">
    <property type="entry name" value="EGF"/>
</dbReference>
<keyword evidence="3 9" id="KW-0732">Signal</keyword>
<dbReference type="GO" id="GO:0007157">
    <property type="term" value="P:heterophilic cell-cell adhesion via plasma membrane cell adhesion molecules"/>
    <property type="evidence" value="ECO:0007669"/>
    <property type="project" value="TreeGrafter"/>
</dbReference>
<comment type="function">
    <text evidence="9">Putative Notch ligand involved in the mediation of Notch signaling.</text>
</comment>
<evidence type="ECO:0000256" key="2">
    <source>
        <dbReference type="ARBA" id="ARBA00022536"/>
    </source>
</evidence>
<dbReference type="PROSITE" id="PS00010">
    <property type="entry name" value="ASX_HYDROXYL"/>
    <property type="match status" value="1"/>
</dbReference>
<evidence type="ECO:0000256" key="9">
    <source>
        <dbReference type="RuleBase" id="RU280815"/>
    </source>
</evidence>
<sequence length="669" mass="75457">MCYVFTFSRYFVIRGSLDSNFPRHHSGIWFAGAMTHLWFNFSLHVLCRSFLTSLFLILLKQHLYAKELFYLRLISVEVISEENICDPSMIPSRCDLYLKICIASSTARHECDILYATTPRTAFNNQNYIGFGSKVGSLLNPIVAILPEFPNALNLTVDVFDADHAWLAPDQHIATLKHEVFSPTTRISEIILAKLNASVANLLDPRPITMTRNIPGGHIRLRLAMWIQCPDNSYGPRCQNRCLPEHSRDGKHYGCVLSDGSRVCMPGWYGPHCDEVDICDTRRPCGPTGICKKVDDGFQCICTKEFTDPICTQPRSPCQSYGSLSGGTATDPYCMNSGLCVLDEERARRCICMPGFTGTRCEHDVDECSHWYSIQSSRGVTEAPEKLAEAIKCYTPGHVASPCCGEESVCVNKFGGYTCLCPIGWTGLHCEYPPTLWPSGFQPQVNESVGYSNVDFGLWSVKAPTTETAEIDDGSSTGYWWIVTLGVLLLILFLTVIGVVICCVFHWRRRNKAELLPMRPLPEPYHHQPKRYSRPNNMDSCKGSITNALYTIQPGPTSFPLLYPTLLKEADWDTIPKSPAGCSIPDTMYEAISDRHSEYDSLVLPGEDEYEKTEETPKSRNSETHNIDESEKLMIPTFYCRFRTHMLWKLRMSQFPHLVSRNLFAIKDG</sequence>
<evidence type="ECO:0000256" key="8">
    <source>
        <dbReference type="PROSITE-ProRule" id="PRU00377"/>
    </source>
</evidence>
<name>A0A4S2M3N4_OPIFE</name>
<dbReference type="InterPro" id="IPR001774">
    <property type="entry name" value="DSL"/>
</dbReference>
<keyword evidence="9 10" id="KW-0472">Membrane</keyword>
<evidence type="ECO:0000256" key="7">
    <source>
        <dbReference type="PROSITE-ProRule" id="PRU00076"/>
    </source>
</evidence>
<keyword evidence="9 10" id="KW-0812">Transmembrane</keyword>
<feature type="domain" description="EGF-like" evidence="11">
    <location>
        <begin position="275"/>
        <end position="312"/>
    </location>
</feature>
<dbReference type="GO" id="GO:0007154">
    <property type="term" value="P:cell communication"/>
    <property type="evidence" value="ECO:0007669"/>
    <property type="project" value="InterPro"/>
</dbReference>
<keyword evidence="6 7" id="KW-1015">Disulfide bond</keyword>
<feature type="domain" description="EGF-like" evidence="11">
    <location>
        <begin position="325"/>
        <end position="362"/>
    </location>
</feature>
<feature type="disulfide bond" evidence="7">
    <location>
        <begin position="302"/>
        <end position="311"/>
    </location>
</feature>
<dbReference type="Pfam" id="PF01414">
    <property type="entry name" value="DSL"/>
    <property type="match status" value="1"/>
</dbReference>
<evidence type="ECO:0000313" key="14">
    <source>
        <dbReference type="Proteomes" id="UP000308267"/>
    </source>
</evidence>
<organism evidence="13 14">
    <name type="scientific">Opisthorchis felineus</name>
    <dbReference type="NCBI Taxonomy" id="147828"/>
    <lineage>
        <taxon>Eukaryota</taxon>
        <taxon>Metazoa</taxon>
        <taxon>Spiralia</taxon>
        <taxon>Lophotrochozoa</taxon>
        <taxon>Platyhelminthes</taxon>
        <taxon>Trematoda</taxon>
        <taxon>Digenea</taxon>
        <taxon>Opisthorchiida</taxon>
        <taxon>Opisthorchiata</taxon>
        <taxon>Opisthorchiidae</taxon>
        <taxon>Opisthorchis</taxon>
    </lineage>
</organism>